<evidence type="ECO:0000313" key="4">
    <source>
        <dbReference type="Proteomes" id="UP001529180"/>
    </source>
</evidence>
<feature type="signal peptide" evidence="1">
    <location>
        <begin position="1"/>
        <end position="23"/>
    </location>
</feature>
<feature type="domain" description="Rap1a immunity protein" evidence="2">
    <location>
        <begin position="75"/>
        <end position="152"/>
    </location>
</feature>
<dbReference type="InterPro" id="IPR041238">
    <property type="entry name" value="Rap1a"/>
</dbReference>
<gene>
    <name evidence="3" type="ORF">P7680_19215</name>
</gene>
<evidence type="ECO:0000259" key="2">
    <source>
        <dbReference type="Pfam" id="PF18602"/>
    </source>
</evidence>
<protein>
    <submittedName>
        <fullName evidence="3">Rap1a/Tai family immunity protein</fullName>
    </submittedName>
</protein>
<evidence type="ECO:0000256" key="1">
    <source>
        <dbReference type="SAM" id="SignalP"/>
    </source>
</evidence>
<feature type="chain" id="PRO_5046783112" evidence="1">
    <location>
        <begin position="24"/>
        <end position="153"/>
    </location>
</feature>
<dbReference type="EMBL" id="JARSBO010000010">
    <property type="protein sequence ID" value="MDG4721144.1"/>
    <property type="molecule type" value="Genomic_DNA"/>
</dbReference>
<keyword evidence="1" id="KW-0732">Signal</keyword>
<dbReference type="Pfam" id="PF18602">
    <property type="entry name" value="Rap1a"/>
    <property type="match status" value="1"/>
</dbReference>
<evidence type="ECO:0000313" key="3">
    <source>
        <dbReference type="EMBL" id="MDG4721144.1"/>
    </source>
</evidence>
<keyword evidence="4" id="KW-1185">Reference proteome</keyword>
<reference evidence="3 4" key="1">
    <citation type="submission" date="2023-03" db="EMBL/GenBank/DDBJ databases">
        <title>Strain FZY0004 represents a novel species in the genus Thalassospira isolated from seawater.</title>
        <authorList>
            <person name="Fu Z.-Y."/>
        </authorList>
    </citation>
    <scope>NUCLEOTIDE SEQUENCE [LARGE SCALE GENOMIC DNA]</scope>
    <source>
        <strain evidence="3 4">FZY0004</strain>
    </source>
</reference>
<sequence>MKNICNASIAALLGLLASLPSYADELSVQDLDPSLAYEPYLASDAEYAAISQFTIQGNSTVKVATAEAMAGFCSDEFPGDLEVCSGYLHGIAEFQEFVWSGQNAPIFCLPGGWDFPQLQRSVLTYLDSNMENWRGRPALGAVIAALSEAYPCP</sequence>
<proteinExistence type="predicted"/>
<dbReference type="Gene3D" id="1.10.890.40">
    <property type="match status" value="1"/>
</dbReference>
<accession>A0ABT6GGN0</accession>
<dbReference type="Proteomes" id="UP001529180">
    <property type="component" value="Unassembled WGS sequence"/>
</dbReference>
<comment type="caution">
    <text evidence="3">The sequence shown here is derived from an EMBL/GenBank/DDBJ whole genome shotgun (WGS) entry which is preliminary data.</text>
</comment>
<organism evidence="3 4">
    <name type="scientific">Thalassospira aquimaris</name>
    <dbReference type="NCBI Taxonomy" id="3037796"/>
    <lineage>
        <taxon>Bacteria</taxon>
        <taxon>Pseudomonadati</taxon>
        <taxon>Pseudomonadota</taxon>
        <taxon>Alphaproteobacteria</taxon>
        <taxon>Rhodospirillales</taxon>
        <taxon>Thalassospiraceae</taxon>
        <taxon>Thalassospira</taxon>
    </lineage>
</organism>
<dbReference type="RefSeq" id="WP_278006946.1">
    <property type="nucleotide sequence ID" value="NZ_JARSBO010000010.1"/>
</dbReference>
<name>A0ABT6GGN0_9PROT</name>